<name>A0ABU2MUM0_9ACTN</name>
<dbReference type="Proteomes" id="UP001183246">
    <property type="component" value="Unassembled WGS sequence"/>
</dbReference>
<dbReference type="SUPFAM" id="SSF53822">
    <property type="entry name" value="Periplasmic binding protein-like I"/>
    <property type="match status" value="1"/>
</dbReference>
<evidence type="ECO:0008006" key="3">
    <source>
        <dbReference type="Google" id="ProtNLM"/>
    </source>
</evidence>
<dbReference type="Gene3D" id="3.40.50.2300">
    <property type="match status" value="2"/>
</dbReference>
<dbReference type="EMBL" id="JAVREL010000012">
    <property type="protein sequence ID" value="MDT0345102.1"/>
    <property type="molecule type" value="Genomic_DNA"/>
</dbReference>
<keyword evidence="2" id="KW-1185">Reference proteome</keyword>
<sequence length="896" mass="96625">MSRELEWGEFFEALRHAVAPRRGPGGGEGAPDRKAKARTVLPPFQLRTDDREPMIGKLAAFLHAESDRRVPHVRIAVAANAPGPDVRIRPLCADLAPDDPRRGVPRLTGRLRLPNYALLHTTVEWASDPAATATLRDFCYERHRGPVRSALWTLGGGDAPTDGAGLATAWYWLSRPVCQYLPRWLWARRHTRRLLRSKKHGWYARLVAGRSPLFGEEFFHHVGDRVAALLDPDSPRPGAEREPELERLLLHALMADLNRWARPGRLSPWRRRRVTRFVVLLPVPDADEARARCQRFLCEFGAAARATGCGAALLLAVGPSGPDPAAGVETGPVEAARTLRRGPEANDDVAPRLLALPPGLAGLPEPHPVEVPVRSGHDPAVEAVFYGLTVAMAAATVPFLPLWDDEPTTCLGNAPTGEITSSPPAARADDLPALADQASELIERENERVERARADGATVRTVAYVARPVSEGPAEELQPSDGAVPELRGLALAQADLNAEARGDDVKILLRVEMFDAGPRYAEAVDVANRIVRLAEEDPDELIGVVGIAQSWDVTQEAVRILNAAEIPTISTNATADEMQPGTFYHQMGPPSSREADIAAEFTREASIVQDENGQCAPAEAAIVIQDPADLYSTSLGNSFMTEFEARGGSWHTLWYTPPDLATGTPTQPADPRIRRENNMHAVAESVCARILQEPDTETVVYWAARSREFGAFLNDFEDSTDCAGDRLTAVGGNGLTNAALSGLFGDRSWLRLYHAAHVLPVGRSASHIAEGFNAHYAATFGADDPWRNDGHAALVYDAMQVLAEAANETYAASGGRSVGREGVQATLYGGIVKAGASGAIDFPPGEPVSRNKPVVILHHTAAGSEPVLACGAFAHNAEPVDTWGPDGAFDCPQDD</sequence>
<evidence type="ECO:0000313" key="1">
    <source>
        <dbReference type="EMBL" id="MDT0345102.1"/>
    </source>
</evidence>
<protein>
    <recommendedName>
        <fullName evidence="3">ABC transporter substrate-binding protein</fullName>
    </recommendedName>
</protein>
<comment type="caution">
    <text evidence="1">The sequence shown here is derived from an EMBL/GenBank/DDBJ whole genome shotgun (WGS) entry which is preliminary data.</text>
</comment>
<gene>
    <name evidence="1" type="ORF">RM590_21215</name>
</gene>
<proteinExistence type="predicted"/>
<evidence type="ECO:0000313" key="2">
    <source>
        <dbReference type="Proteomes" id="UP001183246"/>
    </source>
</evidence>
<dbReference type="InterPro" id="IPR028082">
    <property type="entry name" value="Peripla_BP_I"/>
</dbReference>
<organism evidence="1 2">
    <name type="scientific">Streptomyces litchfieldiae</name>
    <dbReference type="NCBI Taxonomy" id="3075543"/>
    <lineage>
        <taxon>Bacteria</taxon>
        <taxon>Bacillati</taxon>
        <taxon>Actinomycetota</taxon>
        <taxon>Actinomycetes</taxon>
        <taxon>Kitasatosporales</taxon>
        <taxon>Streptomycetaceae</taxon>
        <taxon>Streptomyces</taxon>
    </lineage>
</organism>
<reference evidence="2" key="1">
    <citation type="submission" date="2023-07" db="EMBL/GenBank/DDBJ databases">
        <title>30 novel species of actinomycetes from the DSMZ collection.</title>
        <authorList>
            <person name="Nouioui I."/>
        </authorList>
    </citation>
    <scope>NUCLEOTIDE SEQUENCE [LARGE SCALE GENOMIC DNA]</scope>
    <source>
        <strain evidence="2">DSM 44938</strain>
    </source>
</reference>
<dbReference type="RefSeq" id="WP_311706227.1">
    <property type="nucleotide sequence ID" value="NZ_JAVREL010000012.1"/>
</dbReference>
<accession>A0ABU2MUM0</accession>